<dbReference type="Proteomes" id="UP001244011">
    <property type="component" value="Unassembled WGS sequence"/>
</dbReference>
<evidence type="ECO:0000313" key="5">
    <source>
        <dbReference type="Proteomes" id="UP001244011"/>
    </source>
</evidence>
<evidence type="ECO:0000256" key="3">
    <source>
        <dbReference type="ARBA" id="ARBA00023002"/>
    </source>
</evidence>
<organism evidence="4 5">
    <name type="scientific">Phialemonium atrogriseum</name>
    <dbReference type="NCBI Taxonomy" id="1093897"/>
    <lineage>
        <taxon>Eukaryota</taxon>
        <taxon>Fungi</taxon>
        <taxon>Dikarya</taxon>
        <taxon>Ascomycota</taxon>
        <taxon>Pezizomycotina</taxon>
        <taxon>Sordariomycetes</taxon>
        <taxon>Sordariomycetidae</taxon>
        <taxon>Cephalothecales</taxon>
        <taxon>Cephalothecaceae</taxon>
        <taxon>Phialemonium</taxon>
    </lineage>
</organism>
<reference evidence="4" key="1">
    <citation type="submission" date="2023-06" db="EMBL/GenBank/DDBJ databases">
        <title>Genome-scale phylogeny and comparative genomics of the fungal order Sordariales.</title>
        <authorList>
            <consortium name="Lawrence Berkeley National Laboratory"/>
            <person name="Hensen N."/>
            <person name="Bonometti L."/>
            <person name="Westerberg I."/>
            <person name="Brannstrom I.O."/>
            <person name="Guillou S."/>
            <person name="Cros-Aarteil S."/>
            <person name="Calhoun S."/>
            <person name="Haridas S."/>
            <person name="Kuo A."/>
            <person name="Mondo S."/>
            <person name="Pangilinan J."/>
            <person name="Riley R."/>
            <person name="Labutti K."/>
            <person name="Andreopoulos B."/>
            <person name="Lipzen A."/>
            <person name="Chen C."/>
            <person name="Yanf M."/>
            <person name="Daum C."/>
            <person name="Ng V."/>
            <person name="Clum A."/>
            <person name="Steindorff A."/>
            <person name="Ohm R."/>
            <person name="Martin F."/>
            <person name="Silar P."/>
            <person name="Natvig D."/>
            <person name="Lalanne C."/>
            <person name="Gautier V."/>
            <person name="Ament-Velasquez S.L."/>
            <person name="Kruys A."/>
            <person name="Hutchinson M.I."/>
            <person name="Powell A.J."/>
            <person name="Barry K."/>
            <person name="Miller A.N."/>
            <person name="Grigoriev I.V."/>
            <person name="Debuchy R."/>
            <person name="Gladieux P."/>
            <person name="Thoren M.H."/>
            <person name="Johannesson H."/>
        </authorList>
    </citation>
    <scope>NUCLEOTIDE SEQUENCE</scope>
    <source>
        <strain evidence="4">8032-3</strain>
    </source>
</reference>
<dbReference type="PROSITE" id="PS00061">
    <property type="entry name" value="ADH_SHORT"/>
    <property type="match status" value="1"/>
</dbReference>
<dbReference type="GO" id="GO:0016616">
    <property type="term" value="F:oxidoreductase activity, acting on the CH-OH group of donors, NAD or NADP as acceptor"/>
    <property type="evidence" value="ECO:0007669"/>
    <property type="project" value="TreeGrafter"/>
</dbReference>
<dbReference type="Gene3D" id="3.40.50.720">
    <property type="entry name" value="NAD(P)-binding Rossmann-like Domain"/>
    <property type="match status" value="1"/>
</dbReference>
<keyword evidence="5" id="KW-1185">Reference proteome</keyword>
<dbReference type="InterPro" id="IPR036291">
    <property type="entry name" value="NAD(P)-bd_dom_sf"/>
</dbReference>
<sequence>MSLAGKIVIITGASSGVGRATAIKAASEGAVLALGDMNLSGLGETVGQCRAASSTSTTTETTPSHLQFMLDVGSTDDWDSFVKAVMDAFGKIDCVFNCAGINPTAISTEKISDAVWDKMVNTNLKGVFNATRACLPYMKSGSAFVNVSSVAGLHPVPELALYCATKHAVIGFSKSVALEVGPRGIRVNVVAPGMVDTPTNSAVRAGREAVDRAAESVGLRRFGTAEEVAEVVVFLLEERSRYMNGSVVEVHGGIGVQ</sequence>
<dbReference type="PRINTS" id="PR00081">
    <property type="entry name" value="GDHRDH"/>
</dbReference>
<dbReference type="GO" id="GO:0006633">
    <property type="term" value="P:fatty acid biosynthetic process"/>
    <property type="evidence" value="ECO:0007669"/>
    <property type="project" value="TreeGrafter"/>
</dbReference>
<keyword evidence="2" id="KW-0521">NADP</keyword>
<dbReference type="GO" id="GO:0048038">
    <property type="term" value="F:quinone binding"/>
    <property type="evidence" value="ECO:0007669"/>
    <property type="project" value="TreeGrafter"/>
</dbReference>
<dbReference type="PRINTS" id="PR00080">
    <property type="entry name" value="SDRFAMILY"/>
</dbReference>
<dbReference type="SUPFAM" id="SSF51735">
    <property type="entry name" value="NAD(P)-binding Rossmann-fold domains"/>
    <property type="match status" value="1"/>
</dbReference>
<dbReference type="InterPro" id="IPR002347">
    <property type="entry name" value="SDR_fam"/>
</dbReference>
<comment type="similarity">
    <text evidence="1">Belongs to the short-chain dehydrogenases/reductases (SDR) family.</text>
</comment>
<dbReference type="AlphaFoldDB" id="A0AAJ0FD06"/>
<name>A0AAJ0FD06_9PEZI</name>
<dbReference type="RefSeq" id="XP_060278900.1">
    <property type="nucleotide sequence ID" value="XM_060425340.1"/>
</dbReference>
<dbReference type="GeneID" id="85308527"/>
<dbReference type="EMBL" id="MU839034">
    <property type="protein sequence ID" value="KAK1762687.1"/>
    <property type="molecule type" value="Genomic_DNA"/>
</dbReference>
<evidence type="ECO:0000313" key="4">
    <source>
        <dbReference type="EMBL" id="KAK1762687.1"/>
    </source>
</evidence>
<dbReference type="FunFam" id="3.40.50.720:FF:000084">
    <property type="entry name" value="Short-chain dehydrogenase reductase"/>
    <property type="match status" value="1"/>
</dbReference>
<dbReference type="Pfam" id="PF13561">
    <property type="entry name" value="adh_short_C2"/>
    <property type="match status" value="1"/>
</dbReference>
<dbReference type="PANTHER" id="PTHR42760:SF83">
    <property type="entry name" value="(3R)-3-HYDROXYACYL-COA DEHYDROGENASE"/>
    <property type="match status" value="1"/>
</dbReference>
<dbReference type="PANTHER" id="PTHR42760">
    <property type="entry name" value="SHORT-CHAIN DEHYDROGENASES/REDUCTASES FAMILY MEMBER"/>
    <property type="match status" value="1"/>
</dbReference>
<accession>A0AAJ0FD06</accession>
<dbReference type="CDD" id="cd05233">
    <property type="entry name" value="SDR_c"/>
    <property type="match status" value="1"/>
</dbReference>
<keyword evidence="3" id="KW-0560">Oxidoreductase</keyword>
<gene>
    <name evidence="4" type="ORF">QBC33DRAFT_480901</name>
</gene>
<proteinExistence type="inferred from homology"/>
<comment type="caution">
    <text evidence="4">The sequence shown here is derived from an EMBL/GenBank/DDBJ whole genome shotgun (WGS) entry which is preliminary data.</text>
</comment>
<evidence type="ECO:0000256" key="1">
    <source>
        <dbReference type="ARBA" id="ARBA00006484"/>
    </source>
</evidence>
<dbReference type="InterPro" id="IPR020904">
    <property type="entry name" value="Sc_DH/Rdtase_CS"/>
</dbReference>
<evidence type="ECO:0000256" key="2">
    <source>
        <dbReference type="ARBA" id="ARBA00022857"/>
    </source>
</evidence>
<protein>
    <submittedName>
        <fullName evidence="4">3-oxoacyl-FabG</fullName>
    </submittedName>
</protein>